<keyword evidence="1" id="KW-0812">Transmembrane</keyword>
<feature type="transmembrane region" description="Helical" evidence="1">
    <location>
        <begin position="54"/>
        <end position="74"/>
    </location>
</feature>
<protein>
    <submittedName>
        <fullName evidence="2">Uncharacterized protein</fullName>
    </submittedName>
</protein>
<evidence type="ECO:0000313" key="3">
    <source>
        <dbReference type="Proteomes" id="UP000593567"/>
    </source>
</evidence>
<accession>A0A7J7J0N6</accession>
<proteinExistence type="predicted"/>
<keyword evidence="3" id="KW-1185">Reference proteome</keyword>
<keyword evidence="1" id="KW-0472">Membrane</keyword>
<sequence>MLINKYYGNYKHMYAPSGTNQRCPIASSKLTLLAFKLVFMVDEQNYSGLEKCMLQVNIIILYYIIVIVSQQCFFKSAAKY</sequence>
<name>A0A7J7J0N6_BUGNE</name>
<organism evidence="2 3">
    <name type="scientific">Bugula neritina</name>
    <name type="common">Brown bryozoan</name>
    <name type="synonym">Sertularia neritina</name>
    <dbReference type="NCBI Taxonomy" id="10212"/>
    <lineage>
        <taxon>Eukaryota</taxon>
        <taxon>Metazoa</taxon>
        <taxon>Spiralia</taxon>
        <taxon>Lophotrochozoa</taxon>
        <taxon>Bryozoa</taxon>
        <taxon>Gymnolaemata</taxon>
        <taxon>Cheilostomatida</taxon>
        <taxon>Flustrina</taxon>
        <taxon>Buguloidea</taxon>
        <taxon>Bugulidae</taxon>
        <taxon>Bugula</taxon>
    </lineage>
</organism>
<evidence type="ECO:0000256" key="1">
    <source>
        <dbReference type="SAM" id="Phobius"/>
    </source>
</evidence>
<evidence type="ECO:0000313" key="2">
    <source>
        <dbReference type="EMBL" id="KAF6019204.1"/>
    </source>
</evidence>
<dbReference type="AlphaFoldDB" id="A0A7J7J0N6"/>
<dbReference type="Proteomes" id="UP000593567">
    <property type="component" value="Unassembled WGS sequence"/>
</dbReference>
<gene>
    <name evidence="2" type="ORF">EB796_022507</name>
</gene>
<keyword evidence="1" id="KW-1133">Transmembrane helix</keyword>
<reference evidence="2" key="1">
    <citation type="submission" date="2020-06" db="EMBL/GenBank/DDBJ databases">
        <title>Draft genome of Bugula neritina, a colonial animal packing powerful symbionts and potential medicines.</title>
        <authorList>
            <person name="Rayko M."/>
        </authorList>
    </citation>
    <scope>NUCLEOTIDE SEQUENCE [LARGE SCALE GENOMIC DNA]</scope>
    <source>
        <strain evidence="2">Kwan_BN1</strain>
    </source>
</reference>
<dbReference type="EMBL" id="VXIV02003250">
    <property type="protein sequence ID" value="KAF6019204.1"/>
    <property type="molecule type" value="Genomic_DNA"/>
</dbReference>
<comment type="caution">
    <text evidence="2">The sequence shown here is derived from an EMBL/GenBank/DDBJ whole genome shotgun (WGS) entry which is preliminary data.</text>
</comment>